<evidence type="ECO:0000313" key="2">
    <source>
        <dbReference type="Proteomes" id="UP000198646"/>
    </source>
</evidence>
<gene>
    <name evidence="1" type="ORF">SAMN04488512_12736</name>
</gene>
<keyword evidence="2" id="KW-1185">Reference proteome</keyword>
<name>A0ABY0T0Z1_9RHOB</name>
<protein>
    <submittedName>
        <fullName evidence="1">Uncharacterized protein</fullName>
    </submittedName>
</protein>
<reference evidence="1 2" key="1">
    <citation type="submission" date="2016-10" db="EMBL/GenBank/DDBJ databases">
        <authorList>
            <person name="Varghese N."/>
            <person name="Submissions S."/>
        </authorList>
    </citation>
    <scope>NUCLEOTIDE SEQUENCE [LARGE SCALE GENOMIC DNA]</scope>
    <source>
        <strain evidence="1 2">DSM 17584</strain>
    </source>
</reference>
<sequence length="52" mass="5817">MMGMRGCVRGWIQKRAAELLGNCQGFCLWRNTARVMFLRTDAVKTSGIVPAD</sequence>
<accession>A0ABY0T0Z1</accession>
<dbReference type="Proteomes" id="UP000198646">
    <property type="component" value="Unassembled WGS sequence"/>
</dbReference>
<dbReference type="EMBL" id="FNJD01000027">
    <property type="protein sequence ID" value="SDP68359.1"/>
    <property type="molecule type" value="Genomic_DNA"/>
</dbReference>
<proteinExistence type="predicted"/>
<comment type="caution">
    <text evidence="1">The sequence shown here is derived from an EMBL/GenBank/DDBJ whole genome shotgun (WGS) entry which is preliminary data.</text>
</comment>
<organism evidence="1 2">
    <name type="scientific">Sulfitobacter litoralis</name>
    <dbReference type="NCBI Taxonomy" id="335975"/>
    <lineage>
        <taxon>Bacteria</taxon>
        <taxon>Pseudomonadati</taxon>
        <taxon>Pseudomonadota</taxon>
        <taxon>Alphaproteobacteria</taxon>
        <taxon>Rhodobacterales</taxon>
        <taxon>Roseobacteraceae</taxon>
        <taxon>Sulfitobacter</taxon>
    </lineage>
</organism>
<evidence type="ECO:0000313" key="1">
    <source>
        <dbReference type="EMBL" id="SDP68359.1"/>
    </source>
</evidence>